<dbReference type="EMBL" id="CAJNBJ010000001">
    <property type="protein sequence ID" value="CAE6701990.1"/>
    <property type="molecule type" value="Genomic_DNA"/>
</dbReference>
<evidence type="ECO:0000313" key="3">
    <source>
        <dbReference type="Proteomes" id="UP000675880"/>
    </source>
</evidence>
<proteinExistence type="predicted"/>
<gene>
    <name evidence="2" type="ORF">NSPZN2_10781</name>
</gene>
<reference evidence="2 3" key="1">
    <citation type="submission" date="2021-02" db="EMBL/GenBank/DDBJ databases">
        <authorList>
            <person name="Han P."/>
        </authorList>
    </citation>
    <scope>NUCLEOTIDE SEQUENCE [LARGE SCALE GENOMIC DNA]</scope>
    <source>
        <strain evidence="2">Candidatus Nitrospira sp. ZN2</strain>
    </source>
</reference>
<protein>
    <submittedName>
        <fullName evidence="2">Uncharacterized protein</fullName>
    </submittedName>
</protein>
<dbReference type="Proteomes" id="UP000675880">
    <property type="component" value="Unassembled WGS sequence"/>
</dbReference>
<accession>A0ABM8QK90</accession>
<name>A0ABM8QK90_9BACT</name>
<evidence type="ECO:0000313" key="2">
    <source>
        <dbReference type="EMBL" id="CAE6701990.1"/>
    </source>
</evidence>
<comment type="caution">
    <text evidence="2">The sequence shown here is derived from an EMBL/GenBank/DDBJ whole genome shotgun (WGS) entry which is preliminary data.</text>
</comment>
<organism evidence="2 3">
    <name type="scientific">Nitrospira defluvii</name>
    <dbReference type="NCBI Taxonomy" id="330214"/>
    <lineage>
        <taxon>Bacteria</taxon>
        <taxon>Pseudomonadati</taxon>
        <taxon>Nitrospirota</taxon>
        <taxon>Nitrospiria</taxon>
        <taxon>Nitrospirales</taxon>
        <taxon>Nitrospiraceae</taxon>
        <taxon>Nitrospira</taxon>
    </lineage>
</organism>
<keyword evidence="3" id="KW-1185">Reference proteome</keyword>
<feature type="region of interest" description="Disordered" evidence="1">
    <location>
        <begin position="1"/>
        <end position="22"/>
    </location>
</feature>
<sequence length="80" mass="8781">MWRGKIYEGGTATRMTRPHPPDKNGLNVAKALLVSQQVPEVFQRLCRLSGLDSPGSPVGSFAYVVSRGVCHCVVHRPAHR</sequence>
<evidence type="ECO:0000256" key="1">
    <source>
        <dbReference type="SAM" id="MobiDB-lite"/>
    </source>
</evidence>